<sequence length="380" mass="42282">MTTPVERGLIVLSFFTAICQANELKDYCSMHKFDNLPPGGLRFTKEVVTTEYANIGAFKALHCCLRGYRSIEWGGIGGGWRWVRGVTVNATAASVTLLREPIRPGVHISAGVIRRASLHRRNSVGRVCLFAKRGVLSIFRCRKAPSGQSLSEKVKKYSAGIFSLAGSRAAGIPGDFKTGRTCTGDKIASGKAAGGSELAGKRKLIASRGSWKFMAVVGRRRATEDRQFRCIRLIACASSRETGWRSPGCSLPDASTTDSRVRDWKLDVKNDGFAERYEVAETVSERWRDRVITSKRACTGLSRTTISSAEIFQRELLLGHVSNISMGETVSSGTFLEQRWSCSNLLDRWESFRRYKPILNRISPWLLRQVDVERSQSWSE</sequence>
<evidence type="ECO:0000313" key="2">
    <source>
        <dbReference type="EMBL" id="OAD52997.1"/>
    </source>
</evidence>
<keyword evidence="1" id="KW-0732">Signal</keyword>
<gene>
    <name evidence="2" type="ORF">WN48_11083</name>
</gene>
<dbReference type="EMBL" id="KQ769068">
    <property type="protein sequence ID" value="OAD52997.1"/>
    <property type="molecule type" value="Genomic_DNA"/>
</dbReference>
<protein>
    <submittedName>
        <fullName evidence="2">Uncharacterized protein</fullName>
    </submittedName>
</protein>
<evidence type="ECO:0000256" key="1">
    <source>
        <dbReference type="SAM" id="SignalP"/>
    </source>
</evidence>
<organism evidence="2 3">
    <name type="scientific">Eufriesea mexicana</name>
    <dbReference type="NCBI Taxonomy" id="516756"/>
    <lineage>
        <taxon>Eukaryota</taxon>
        <taxon>Metazoa</taxon>
        <taxon>Ecdysozoa</taxon>
        <taxon>Arthropoda</taxon>
        <taxon>Hexapoda</taxon>
        <taxon>Insecta</taxon>
        <taxon>Pterygota</taxon>
        <taxon>Neoptera</taxon>
        <taxon>Endopterygota</taxon>
        <taxon>Hymenoptera</taxon>
        <taxon>Apocrita</taxon>
        <taxon>Aculeata</taxon>
        <taxon>Apoidea</taxon>
        <taxon>Anthophila</taxon>
        <taxon>Apidae</taxon>
        <taxon>Eufriesea</taxon>
    </lineage>
</organism>
<evidence type="ECO:0000313" key="3">
    <source>
        <dbReference type="Proteomes" id="UP000250275"/>
    </source>
</evidence>
<reference evidence="2 3" key="1">
    <citation type="submission" date="2015-07" db="EMBL/GenBank/DDBJ databases">
        <title>The genome of Eufriesea mexicana.</title>
        <authorList>
            <person name="Pan H."/>
            <person name="Kapheim K."/>
        </authorList>
    </citation>
    <scope>NUCLEOTIDE SEQUENCE [LARGE SCALE GENOMIC DNA]</scope>
    <source>
        <strain evidence="2">0111107269</strain>
        <tissue evidence="2">Whole body</tissue>
    </source>
</reference>
<dbReference type="OrthoDB" id="6019866at2759"/>
<accession>A0A310S607</accession>
<proteinExistence type="predicted"/>
<feature type="signal peptide" evidence="1">
    <location>
        <begin position="1"/>
        <end position="21"/>
    </location>
</feature>
<dbReference type="AlphaFoldDB" id="A0A310S607"/>
<dbReference type="Proteomes" id="UP000250275">
    <property type="component" value="Unassembled WGS sequence"/>
</dbReference>
<name>A0A310S607_9HYME</name>
<keyword evidence="3" id="KW-1185">Reference proteome</keyword>
<feature type="chain" id="PRO_5016280846" evidence="1">
    <location>
        <begin position="22"/>
        <end position="380"/>
    </location>
</feature>